<evidence type="ECO:0000256" key="1">
    <source>
        <dbReference type="ARBA" id="ARBA00022723"/>
    </source>
</evidence>
<gene>
    <name evidence="4" type="ORF">P0Y55_13370</name>
</gene>
<keyword evidence="2" id="KW-0378">Hydrolase</keyword>
<keyword evidence="5" id="KW-1185">Reference proteome</keyword>
<proteinExistence type="predicted"/>
<evidence type="ECO:0000256" key="2">
    <source>
        <dbReference type="ARBA" id="ARBA00022801"/>
    </source>
</evidence>
<evidence type="ECO:0000313" key="4">
    <source>
        <dbReference type="EMBL" id="WEK53564.1"/>
    </source>
</evidence>
<evidence type="ECO:0000259" key="3">
    <source>
        <dbReference type="PROSITE" id="PS51677"/>
    </source>
</evidence>
<evidence type="ECO:0000313" key="5">
    <source>
        <dbReference type="Proteomes" id="UP001178662"/>
    </source>
</evidence>
<dbReference type="InterPro" id="IPR011330">
    <property type="entry name" value="Glyco_hydro/deAcase_b/a-brl"/>
</dbReference>
<keyword evidence="1" id="KW-0479">Metal-binding</keyword>
<dbReference type="PANTHER" id="PTHR10587">
    <property type="entry name" value="GLYCOSYL TRANSFERASE-RELATED"/>
    <property type="match status" value="1"/>
</dbReference>
<feature type="domain" description="NodB homology" evidence="3">
    <location>
        <begin position="19"/>
        <end position="200"/>
    </location>
</feature>
<organism evidence="4 5">
    <name type="scientific">Candidatus Cohnella colombiensis</name>
    <dbReference type="NCBI Taxonomy" id="3121368"/>
    <lineage>
        <taxon>Bacteria</taxon>
        <taxon>Bacillati</taxon>
        <taxon>Bacillota</taxon>
        <taxon>Bacilli</taxon>
        <taxon>Bacillales</taxon>
        <taxon>Paenibacillaceae</taxon>
        <taxon>Cohnella</taxon>
    </lineage>
</organism>
<dbReference type="PROSITE" id="PS51677">
    <property type="entry name" value="NODB"/>
    <property type="match status" value="1"/>
</dbReference>
<dbReference type="InterPro" id="IPR050248">
    <property type="entry name" value="Polysacc_deacetylase_ArnD"/>
</dbReference>
<sequence length="210" mass="23587">MSDNAIYSSVIDQISTDRKVVAFTFDDGPNPLYTAQILDIFRKSASKATFFMIGNQIEQHPEVAKAVFEQGHEIANHTYSHPYLTTISEQDCINELLRTHEIIMQTTGVKPLTFRAPYFDMNEQVVKASEQLGYQIIGAVNGDAKDWEQPGVQYIVDNTIAHVKPGSVLLFHDGFGDRSQTVEAVQMLVTELKAQGYELVTVSDMILRRD</sequence>
<dbReference type="GO" id="GO:0016810">
    <property type="term" value="F:hydrolase activity, acting on carbon-nitrogen (but not peptide) bonds"/>
    <property type="evidence" value="ECO:0007669"/>
    <property type="project" value="InterPro"/>
</dbReference>
<accession>A0AA95EUR1</accession>
<protein>
    <submittedName>
        <fullName evidence="4">Polysaccharide deacetylase family protein</fullName>
    </submittedName>
</protein>
<dbReference type="AlphaFoldDB" id="A0AA95EUR1"/>
<dbReference type="SUPFAM" id="SSF88713">
    <property type="entry name" value="Glycoside hydrolase/deacetylase"/>
    <property type="match status" value="1"/>
</dbReference>
<dbReference type="Gene3D" id="3.20.20.370">
    <property type="entry name" value="Glycoside hydrolase/deacetylase"/>
    <property type="match status" value="1"/>
</dbReference>
<dbReference type="EMBL" id="CP119317">
    <property type="protein sequence ID" value="WEK53564.1"/>
    <property type="molecule type" value="Genomic_DNA"/>
</dbReference>
<dbReference type="CDD" id="cd10917">
    <property type="entry name" value="CE4_NodB_like_6s_7s"/>
    <property type="match status" value="1"/>
</dbReference>
<dbReference type="GO" id="GO:0046872">
    <property type="term" value="F:metal ion binding"/>
    <property type="evidence" value="ECO:0007669"/>
    <property type="project" value="UniProtKB-KW"/>
</dbReference>
<dbReference type="GO" id="GO:0016020">
    <property type="term" value="C:membrane"/>
    <property type="evidence" value="ECO:0007669"/>
    <property type="project" value="TreeGrafter"/>
</dbReference>
<dbReference type="InterPro" id="IPR002509">
    <property type="entry name" value="NODB_dom"/>
</dbReference>
<name>A0AA95EUR1_9BACL</name>
<dbReference type="GO" id="GO:0005975">
    <property type="term" value="P:carbohydrate metabolic process"/>
    <property type="evidence" value="ECO:0007669"/>
    <property type="project" value="InterPro"/>
</dbReference>
<reference evidence="4" key="1">
    <citation type="submission" date="2023-03" db="EMBL/GenBank/DDBJ databases">
        <title>Andean soil-derived lignocellulolytic bacterial consortium as a source of novel taxa and putative plastic-active enzymes.</title>
        <authorList>
            <person name="Diaz-Garcia L."/>
            <person name="Chuvochina M."/>
            <person name="Feuerriegel G."/>
            <person name="Bunk B."/>
            <person name="Sproer C."/>
            <person name="Streit W.R."/>
            <person name="Rodriguez L.M."/>
            <person name="Overmann J."/>
            <person name="Jimenez D.J."/>
        </authorList>
    </citation>
    <scope>NUCLEOTIDE SEQUENCE</scope>
    <source>
        <strain evidence="4">MAG 2441</strain>
    </source>
</reference>
<dbReference type="Proteomes" id="UP001178662">
    <property type="component" value="Chromosome"/>
</dbReference>
<dbReference type="PANTHER" id="PTHR10587:SF133">
    <property type="entry name" value="CHITIN DEACETYLASE 1-RELATED"/>
    <property type="match status" value="1"/>
</dbReference>
<dbReference type="Pfam" id="PF01522">
    <property type="entry name" value="Polysacc_deac_1"/>
    <property type="match status" value="1"/>
</dbReference>